<accession>A0A813DWI9</accession>
<feature type="non-terminal residue" evidence="1">
    <location>
        <position position="108"/>
    </location>
</feature>
<dbReference type="EMBL" id="CAJNNV010006620">
    <property type="protein sequence ID" value="CAE8593842.1"/>
    <property type="molecule type" value="Genomic_DNA"/>
</dbReference>
<organism evidence="1 2">
    <name type="scientific">Polarella glacialis</name>
    <name type="common">Dinoflagellate</name>
    <dbReference type="NCBI Taxonomy" id="89957"/>
    <lineage>
        <taxon>Eukaryota</taxon>
        <taxon>Sar</taxon>
        <taxon>Alveolata</taxon>
        <taxon>Dinophyceae</taxon>
        <taxon>Suessiales</taxon>
        <taxon>Suessiaceae</taxon>
        <taxon>Polarella</taxon>
    </lineage>
</organism>
<evidence type="ECO:0000313" key="2">
    <source>
        <dbReference type="Proteomes" id="UP000654075"/>
    </source>
</evidence>
<sequence length="108" mass="12051">ALQYVDQAQQVIFCPRPYEAWDGFAEDDRPWQEADLWIFRLKPRICSGPLQNSCGRRGEDSCPRVEDTCLAIVSNRALPHPPADGRGSGTQQHACPCDHSCLAQARQA</sequence>
<reference evidence="1" key="1">
    <citation type="submission" date="2021-02" db="EMBL/GenBank/DDBJ databases">
        <authorList>
            <person name="Dougan E. K."/>
            <person name="Rhodes N."/>
            <person name="Thang M."/>
            <person name="Chan C."/>
        </authorList>
    </citation>
    <scope>NUCLEOTIDE SEQUENCE</scope>
</reference>
<proteinExistence type="predicted"/>
<evidence type="ECO:0000313" key="1">
    <source>
        <dbReference type="EMBL" id="CAE8593842.1"/>
    </source>
</evidence>
<name>A0A813DWI9_POLGL</name>
<feature type="non-terminal residue" evidence="1">
    <location>
        <position position="1"/>
    </location>
</feature>
<gene>
    <name evidence="1" type="ORF">PGLA1383_LOCUS12426</name>
</gene>
<dbReference type="AlphaFoldDB" id="A0A813DWI9"/>
<keyword evidence="2" id="KW-1185">Reference proteome</keyword>
<dbReference type="Proteomes" id="UP000654075">
    <property type="component" value="Unassembled WGS sequence"/>
</dbReference>
<protein>
    <submittedName>
        <fullName evidence="1">Uncharacterized protein</fullName>
    </submittedName>
</protein>
<comment type="caution">
    <text evidence="1">The sequence shown here is derived from an EMBL/GenBank/DDBJ whole genome shotgun (WGS) entry which is preliminary data.</text>
</comment>